<evidence type="ECO:0000256" key="6">
    <source>
        <dbReference type="ARBA" id="ARBA00022643"/>
    </source>
</evidence>
<dbReference type="SUPFAM" id="SSF52218">
    <property type="entry name" value="Flavoproteins"/>
    <property type="match status" value="1"/>
</dbReference>
<evidence type="ECO:0000256" key="1">
    <source>
        <dbReference type="ARBA" id="ARBA00001917"/>
    </source>
</evidence>
<evidence type="ECO:0000313" key="9">
    <source>
        <dbReference type="EMBL" id="GIN56587.1"/>
    </source>
</evidence>
<keyword evidence="5" id="KW-0285">Flavoprotein</keyword>
<dbReference type="Proteomes" id="UP000679950">
    <property type="component" value="Unassembled WGS sequence"/>
</dbReference>
<sequence length="146" mass="16548">MRILICYASYSGNTKEVAELIDHKLKQEGFSTERYWIGTGRIPDPAEFDAMLIGTFTWGKGGTPEEVKDFVYEIGYKPPYVFVFGTGDTQFGGDELFCHAAVKLAKFYHSPLPPLKIEQSPRGFQEEKVTKWTEGVIKHCPLYSVK</sequence>
<evidence type="ECO:0000256" key="7">
    <source>
        <dbReference type="ARBA" id="ARBA00022982"/>
    </source>
</evidence>
<dbReference type="NCBIfam" id="NF006747">
    <property type="entry name" value="PRK09271.1"/>
    <property type="match status" value="1"/>
</dbReference>
<dbReference type="InterPro" id="IPR029039">
    <property type="entry name" value="Flavoprotein-like_sf"/>
</dbReference>
<dbReference type="PANTHER" id="PTHR42809">
    <property type="entry name" value="FLAVODOXIN 2"/>
    <property type="match status" value="1"/>
</dbReference>
<dbReference type="PROSITE" id="PS50902">
    <property type="entry name" value="FLAVODOXIN_LIKE"/>
    <property type="match status" value="1"/>
</dbReference>
<protein>
    <submittedName>
        <fullName evidence="9">Flavodoxin-2</fullName>
    </submittedName>
</protein>
<dbReference type="Pfam" id="PF00258">
    <property type="entry name" value="Flavodoxin_1"/>
    <property type="match status" value="1"/>
</dbReference>
<evidence type="ECO:0000256" key="5">
    <source>
        <dbReference type="ARBA" id="ARBA00022630"/>
    </source>
</evidence>
<keyword evidence="6" id="KW-0288">FMN</keyword>
<gene>
    <name evidence="9" type="primary">ykuP</name>
    <name evidence="9" type="ORF">J8TS2_09060</name>
</gene>
<reference evidence="9 10" key="1">
    <citation type="submission" date="2021-03" db="EMBL/GenBank/DDBJ databases">
        <title>Antimicrobial resistance genes in bacteria isolated from Japanese honey, and their potential for conferring macrolide and lincosamide resistance in the American foulbrood pathogen Paenibacillus larvae.</title>
        <authorList>
            <person name="Okamoto M."/>
            <person name="Kumagai M."/>
            <person name="Kanamori H."/>
            <person name="Takamatsu D."/>
        </authorList>
    </citation>
    <scope>NUCLEOTIDE SEQUENCE [LARGE SCALE GENOMIC DNA]</scope>
    <source>
        <strain evidence="9 10">J8TS2</strain>
    </source>
</reference>
<dbReference type="InterPro" id="IPR008254">
    <property type="entry name" value="Flavodoxin/NO_synth"/>
</dbReference>
<evidence type="ECO:0000256" key="3">
    <source>
        <dbReference type="ARBA" id="ARBA00005267"/>
    </source>
</evidence>
<evidence type="ECO:0000256" key="4">
    <source>
        <dbReference type="ARBA" id="ARBA00022448"/>
    </source>
</evidence>
<evidence type="ECO:0000313" key="10">
    <source>
        <dbReference type="Proteomes" id="UP000679950"/>
    </source>
</evidence>
<comment type="function">
    <text evidence="2">Low-potential electron donor to a number of redox enzymes.</text>
</comment>
<accession>A0ABQ4KFA8</accession>
<evidence type="ECO:0000256" key="2">
    <source>
        <dbReference type="ARBA" id="ARBA00003297"/>
    </source>
</evidence>
<organism evidence="9 10">
    <name type="scientific">Lederbergia ruris</name>
    <dbReference type="NCBI Taxonomy" id="217495"/>
    <lineage>
        <taxon>Bacteria</taxon>
        <taxon>Bacillati</taxon>
        <taxon>Bacillota</taxon>
        <taxon>Bacilli</taxon>
        <taxon>Bacillales</taxon>
        <taxon>Bacillaceae</taxon>
        <taxon>Lederbergia</taxon>
    </lineage>
</organism>
<comment type="cofactor">
    <cofactor evidence="1">
        <name>FMN</name>
        <dbReference type="ChEBI" id="CHEBI:58210"/>
    </cofactor>
</comment>
<feature type="domain" description="Flavodoxin-like" evidence="8">
    <location>
        <begin position="3"/>
        <end position="137"/>
    </location>
</feature>
<dbReference type="EMBL" id="BORB01000005">
    <property type="protein sequence ID" value="GIN56587.1"/>
    <property type="molecule type" value="Genomic_DNA"/>
</dbReference>
<keyword evidence="7" id="KW-0249">Electron transport</keyword>
<proteinExistence type="inferred from homology"/>
<comment type="similarity">
    <text evidence="3">Belongs to the flavodoxin family.</text>
</comment>
<dbReference type="Gene3D" id="3.40.50.360">
    <property type="match status" value="1"/>
</dbReference>
<name>A0ABQ4KFA8_9BACI</name>
<evidence type="ECO:0000259" key="8">
    <source>
        <dbReference type="PROSITE" id="PS50902"/>
    </source>
</evidence>
<comment type="caution">
    <text evidence="9">The sequence shown here is derived from an EMBL/GenBank/DDBJ whole genome shotgun (WGS) entry which is preliminary data.</text>
</comment>
<keyword evidence="4" id="KW-0813">Transport</keyword>
<keyword evidence="10" id="KW-1185">Reference proteome</keyword>
<dbReference type="PANTHER" id="PTHR42809:SF1">
    <property type="entry name" value="FLAVODOXIN 1"/>
    <property type="match status" value="1"/>
</dbReference>
<dbReference type="InterPro" id="IPR050619">
    <property type="entry name" value="Flavodoxin"/>
</dbReference>